<keyword evidence="7" id="KW-0479">Metal-binding</keyword>
<accession>A0A0F7KEQ7</accession>
<dbReference type="PANTHER" id="PTHR22926">
    <property type="entry name" value="PHOSPHO-N-ACETYLMURAMOYL-PENTAPEPTIDE-TRANSFERASE"/>
    <property type="match status" value="1"/>
</dbReference>
<feature type="transmembrane region" description="Helical" evidence="8">
    <location>
        <begin position="148"/>
        <end position="166"/>
    </location>
</feature>
<dbReference type="PATRIC" id="fig|44574.3.peg.1220"/>
<keyword evidence="7" id="KW-0460">Magnesium</keyword>
<evidence type="ECO:0000313" key="9">
    <source>
        <dbReference type="EMBL" id="AKH37317.1"/>
    </source>
</evidence>
<dbReference type="AlphaFoldDB" id="A0A0F7KEQ7"/>
<evidence type="ECO:0000313" key="11">
    <source>
        <dbReference type="Proteomes" id="UP000034156"/>
    </source>
</evidence>
<dbReference type="PANTHER" id="PTHR22926:SF3">
    <property type="entry name" value="UNDECAPRENYL-PHOSPHATE ALPHA-N-ACETYLGLUCOSAMINYL 1-PHOSPHATE TRANSFERASE"/>
    <property type="match status" value="1"/>
</dbReference>
<keyword evidence="3 9" id="KW-0808">Transferase</keyword>
<reference evidence="10 12" key="3">
    <citation type="submission" date="2019-07" db="EMBL/GenBank/DDBJ databases">
        <title>Active sludge and wastewater microbial communities from Klosterneuburg, Austria.</title>
        <authorList>
            <person name="Wagner M."/>
        </authorList>
    </citation>
    <scope>NUCLEOTIDE SEQUENCE [LARGE SCALE GENOMIC DNA]</scope>
    <source>
        <strain evidence="10 12">Nm2</strain>
    </source>
</reference>
<evidence type="ECO:0000256" key="4">
    <source>
        <dbReference type="ARBA" id="ARBA00022692"/>
    </source>
</evidence>
<dbReference type="EMBL" id="VNHT01000043">
    <property type="protein sequence ID" value="TYP82951.1"/>
    <property type="molecule type" value="Genomic_DNA"/>
</dbReference>
<dbReference type="Proteomes" id="UP000324176">
    <property type="component" value="Unassembled WGS sequence"/>
</dbReference>
<dbReference type="GO" id="GO:0046872">
    <property type="term" value="F:metal ion binding"/>
    <property type="evidence" value="ECO:0007669"/>
    <property type="project" value="UniProtKB-KW"/>
</dbReference>
<dbReference type="Proteomes" id="UP000034156">
    <property type="component" value="Chromosome"/>
</dbReference>
<feature type="transmembrane region" description="Helical" evidence="8">
    <location>
        <begin position="302"/>
        <end position="319"/>
    </location>
</feature>
<name>A0A0F7KEQ7_9PROT</name>
<evidence type="ECO:0000256" key="7">
    <source>
        <dbReference type="PIRSR" id="PIRSR600715-1"/>
    </source>
</evidence>
<comment type="cofactor">
    <cofactor evidence="7">
        <name>Mg(2+)</name>
        <dbReference type="ChEBI" id="CHEBI:18420"/>
    </cofactor>
</comment>
<feature type="transmembrane region" description="Helical" evidence="8">
    <location>
        <begin position="97"/>
        <end position="116"/>
    </location>
</feature>
<keyword evidence="11" id="KW-1185">Reference proteome</keyword>
<keyword evidence="5 8" id="KW-1133">Transmembrane helix</keyword>
<dbReference type="GO" id="GO:0044038">
    <property type="term" value="P:cell wall macromolecule biosynthetic process"/>
    <property type="evidence" value="ECO:0007669"/>
    <property type="project" value="TreeGrafter"/>
</dbReference>
<keyword evidence="4 8" id="KW-0812">Transmembrane</keyword>
<evidence type="ECO:0000313" key="12">
    <source>
        <dbReference type="Proteomes" id="UP000324176"/>
    </source>
</evidence>
<dbReference type="CDD" id="cd06854">
    <property type="entry name" value="GT_WbpL_WbcO_like"/>
    <property type="match status" value="1"/>
</dbReference>
<dbReference type="GO" id="GO:0005886">
    <property type="term" value="C:plasma membrane"/>
    <property type="evidence" value="ECO:0007669"/>
    <property type="project" value="UniProtKB-SubCell"/>
</dbReference>
<feature type="binding site" evidence="7">
    <location>
        <position position="140"/>
    </location>
    <ligand>
        <name>Mg(2+)</name>
        <dbReference type="ChEBI" id="CHEBI:18420"/>
    </ligand>
</feature>
<feature type="transmembrane region" description="Helical" evidence="8">
    <location>
        <begin position="225"/>
        <end position="244"/>
    </location>
</feature>
<sequence length="335" mass="37345">MNSEFSFQLVAAPLLSFLVAYLLIFWLVKGNALKILDFPNKRSLHSTPVPRTGGIGLILSILLVWLLFSASLPISLWVGFSVLALVSLADDVKGVSVLVRLLAHILVAISFSAMLLLDGYNWVMVIGMGLAIAWMSNLYNFMDGSDGLAGGMAFIGFGYYGVTALLAGNMEFAMINFCIMASAGAFLRFNFHPAKIFLGDVGAVPLGFLAAAFGILGWVKGLWSFWLPLLIFSPFIVDASMTLIKRFFRGERVWQAHREHYYQRVVQSGVGHRNTALLEYLLMLMVGGSAVWANSYDFITQSWLAVMWGSIYLIIMRAFDCYQRYRYTKIQDDCK</sequence>
<dbReference type="KEGG" id="nco:AAW31_05065"/>
<feature type="transmembrane region" description="Helical" evidence="8">
    <location>
        <begin position="196"/>
        <end position="219"/>
    </location>
</feature>
<feature type="binding site" evidence="7">
    <location>
        <position position="200"/>
    </location>
    <ligand>
        <name>Mg(2+)</name>
        <dbReference type="ChEBI" id="CHEBI:18420"/>
    </ligand>
</feature>
<evidence type="ECO:0000313" key="10">
    <source>
        <dbReference type="EMBL" id="TYP82951.1"/>
    </source>
</evidence>
<dbReference type="OrthoDB" id="9783652at2"/>
<feature type="transmembrane region" description="Helical" evidence="8">
    <location>
        <begin position="277"/>
        <end position="296"/>
    </location>
</feature>
<proteinExistence type="predicted"/>
<evidence type="ECO:0000256" key="5">
    <source>
        <dbReference type="ARBA" id="ARBA00022989"/>
    </source>
</evidence>
<comment type="subcellular location">
    <subcellularLocation>
        <location evidence="1">Cell membrane</location>
        <topology evidence="1">Multi-pass membrane protein</topology>
    </subcellularLocation>
</comment>
<evidence type="ECO:0000256" key="6">
    <source>
        <dbReference type="ARBA" id="ARBA00023136"/>
    </source>
</evidence>
<evidence type="ECO:0000256" key="2">
    <source>
        <dbReference type="ARBA" id="ARBA00022475"/>
    </source>
</evidence>
<keyword evidence="6 8" id="KW-0472">Membrane</keyword>
<evidence type="ECO:0000256" key="3">
    <source>
        <dbReference type="ARBA" id="ARBA00022679"/>
    </source>
</evidence>
<dbReference type="GO" id="GO:0016780">
    <property type="term" value="F:phosphotransferase activity, for other substituted phosphate groups"/>
    <property type="evidence" value="ECO:0007669"/>
    <property type="project" value="InterPro"/>
</dbReference>
<dbReference type="Pfam" id="PF00953">
    <property type="entry name" value="Glycos_transf_4"/>
    <property type="match status" value="1"/>
</dbReference>
<keyword evidence="2" id="KW-1003">Cell membrane</keyword>
<dbReference type="RefSeq" id="WP_046849405.1">
    <property type="nucleotide sequence ID" value="NZ_CP011451.1"/>
</dbReference>
<dbReference type="GO" id="GO:0009103">
    <property type="term" value="P:lipopolysaccharide biosynthetic process"/>
    <property type="evidence" value="ECO:0007669"/>
    <property type="project" value="TreeGrafter"/>
</dbReference>
<feature type="transmembrane region" description="Helical" evidence="8">
    <location>
        <begin position="122"/>
        <end position="141"/>
    </location>
</feature>
<dbReference type="InterPro" id="IPR000715">
    <property type="entry name" value="Glycosyl_transferase_4"/>
</dbReference>
<dbReference type="EMBL" id="CP011451">
    <property type="protein sequence ID" value="AKH37317.1"/>
    <property type="molecule type" value="Genomic_DNA"/>
</dbReference>
<organism evidence="9 11">
    <name type="scientific">Nitrosomonas communis</name>
    <dbReference type="NCBI Taxonomy" id="44574"/>
    <lineage>
        <taxon>Bacteria</taxon>
        <taxon>Pseudomonadati</taxon>
        <taxon>Pseudomonadota</taxon>
        <taxon>Betaproteobacteria</taxon>
        <taxon>Nitrosomonadales</taxon>
        <taxon>Nitrosomonadaceae</taxon>
        <taxon>Nitrosomonas</taxon>
    </lineage>
</organism>
<feature type="transmembrane region" description="Helical" evidence="8">
    <location>
        <begin position="172"/>
        <end position="189"/>
    </location>
</feature>
<gene>
    <name evidence="9" type="ORF">AAW31_05065</name>
    <name evidence="10" type="ORF">BCL69_104312</name>
</gene>
<evidence type="ECO:0000256" key="8">
    <source>
        <dbReference type="SAM" id="Phobius"/>
    </source>
</evidence>
<dbReference type="GO" id="GO:0071555">
    <property type="term" value="P:cell wall organization"/>
    <property type="evidence" value="ECO:0007669"/>
    <property type="project" value="TreeGrafter"/>
</dbReference>
<evidence type="ECO:0000256" key="1">
    <source>
        <dbReference type="ARBA" id="ARBA00004651"/>
    </source>
</evidence>
<reference evidence="9 11" key="2">
    <citation type="journal article" date="2016" name="Genome Announc.">
        <title>Genome Sequence of Nitrosomonas communis Strain Nm2, a Mesophilic Ammonia-Oxidizing Bacterium Isolated from Mediterranean Soil.</title>
        <authorList>
            <person name="Kozlowski J.A."/>
            <person name="Kits K.D."/>
            <person name="Stein L.Y."/>
        </authorList>
    </citation>
    <scope>NUCLEOTIDE SEQUENCE [LARGE SCALE GENOMIC DNA]</scope>
    <source>
        <strain evidence="9 11">Nm2</strain>
    </source>
</reference>
<protein>
    <submittedName>
        <fullName evidence="9">Glycosyl transferase</fullName>
    </submittedName>
    <submittedName>
        <fullName evidence="10">UDP-N-acetylmuramyl pentapeptide phosphotransferase/UDP-N-acetylglucosamine-1-phosphate transferase</fullName>
    </submittedName>
</protein>
<reference evidence="11" key="1">
    <citation type="submission" date="2015-05" db="EMBL/GenBank/DDBJ databases">
        <title>Draft genome of Nitrosomonas communis strain Nm2.</title>
        <authorList>
            <person name="Kozlowski J.A."/>
            <person name="Kits K.D."/>
            <person name="Stein L.Y."/>
        </authorList>
    </citation>
    <scope>NUCLEOTIDE SEQUENCE [LARGE SCALE GENOMIC DNA]</scope>
    <source>
        <strain evidence="11">Nm2</strain>
    </source>
</reference>
<feature type="transmembrane region" description="Helical" evidence="8">
    <location>
        <begin position="6"/>
        <end position="28"/>
    </location>
</feature>